<feature type="domain" description="Glycosyltransferase 2-like" evidence="1">
    <location>
        <begin position="29"/>
        <end position="157"/>
    </location>
</feature>
<dbReference type="CDD" id="cd04179">
    <property type="entry name" value="DPM_DPG-synthase_like"/>
    <property type="match status" value="1"/>
</dbReference>
<reference evidence="2 3" key="1">
    <citation type="submission" date="2019-02" db="EMBL/GenBank/DDBJ databases">
        <title>Deep-cultivation of Planctomycetes and their phenomic and genomic characterization uncovers novel biology.</title>
        <authorList>
            <person name="Wiegand S."/>
            <person name="Jogler M."/>
            <person name="Boedeker C."/>
            <person name="Pinto D."/>
            <person name="Vollmers J."/>
            <person name="Rivas-Marin E."/>
            <person name="Kohn T."/>
            <person name="Peeters S.H."/>
            <person name="Heuer A."/>
            <person name="Rast P."/>
            <person name="Oberbeckmann S."/>
            <person name="Bunk B."/>
            <person name="Jeske O."/>
            <person name="Meyerdierks A."/>
            <person name="Storesund J.E."/>
            <person name="Kallscheuer N."/>
            <person name="Luecker S."/>
            <person name="Lage O.M."/>
            <person name="Pohl T."/>
            <person name="Merkel B.J."/>
            <person name="Hornburger P."/>
            <person name="Mueller R.-W."/>
            <person name="Bruemmer F."/>
            <person name="Labrenz M."/>
            <person name="Spormann A.M."/>
            <person name="Op Den Camp H."/>
            <person name="Overmann J."/>
            <person name="Amann R."/>
            <person name="Jetten M.S.M."/>
            <person name="Mascher T."/>
            <person name="Medema M.H."/>
            <person name="Devos D.P."/>
            <person name="Kaster A.-K."/>
            <person name="Ovreas L."/>
            <person name="Rohde M."/>
            <person name="Galperin M.Y."/>
            <person name="Jogler C."/>
        </authorList>
    </citation>
    <scope>NUCLEOTIDE SEQUENCE [LARGE SCALE GENOMIC DNA]</scope>
    <source>
        <strain evidence="2 3">Q31b</strain>
    </source>
</reference>
<dbReference type="Proteomes" id="UP000315471">
    <property type="component" value="Unassembled WGS sequence"/>
</dbReference>
<organism evidence="2 3">
    <name type="scientific">Novipirellula aureliae</name>
    <dbReference type="NCBI Taxonomy" id="2527966"/>
    <lineage>
        <taxon>Bacteria</taxon>
        <taxon>Pseudomonadati</taxon>
        <taxon>Planctomycetota</taxon>
        <taxon>Planctomycetia</taxon>
        <taxon>Pirellulales</taxon>
        <taxon>Pirellulaceae</taxon>
        <taxon>Novipirellula</taxon>
    </lineage>
</organism>
<dbReference type="InterPro" id="IPR050256">
    <property type="entry name" value="Glycosyltransferase_2"/>
</dbReference>
<evidence type="ECO:0000259" key="1">
    <source>
        <dbReference type="Pfam" id="PF00535"/>
    </source>
</evidence>
<keyword evidence="3" id="KW-1185">Reference proteome</keyword>
<name>A0A5C6DYU4_9BACT</name>
<gene>
    <name evidence="2" type="ORF">Q31b_35810</name>
</gene>
<dbReference type="GO" id="GO:0047267">
    <property type="term" value="F:undecaprenyl-phosphate mannosyltransferase activity"/>
    <property type="evidence" value="ECO:0007669"/>
    <property type="project" value="UniProtKB-EC"/>
</dbReference>
<sequence>MCNGTQPVHLTEAEKTIDVDGYIRDSVWVVIPALNEEKSIGLVLRDLPCVAGVIVVDNGCTDDTAFVAEQAGGIVVPESQRGYGAACLRGLAKLRELINAGQAAPKVVAFVDADYSDHSDLLPLLVGPLASGTADFVLGSRLLGEREPGAMPPQSVFGNKLACFLMRGFFGVRYTDLGPFRAINYSRLCELQMQDENFGWTIEMQIKAARIGLRFLEIPVPYRTRVGTSKISGTVSGTIKAGYKILYTIAKYGLMRRRSLGFQPGNTVPKLEP</sequence>
<dbReference type="EC" id="2.4.1.54" evidence="2"/>
<dbReference type="Pfam" id="PF00535">
    <property type="entry name" value="Glycos_transf_2"/>
    <property type="match status" value="1"/>
</dbReference>
<keyword evidence="2" id="KW-0808">Transferase</keyword>
<comment type="caution">
    <text evidence="2">The sequence shown here is derived from an EMBL/GenBank/DDBJ whole genome shotgun (WGS) entry which is preliminary data.</text>
</comment>
<dbReference type="InterPro" id="IPR001173">
    <property type="entry name" value="Glyco_trans_2-like"/>
</dbReference>
<dbReference type="EMBL" id="SJPY01000005">
    <property type="protein sequence ID" value="TWU40236.1"/>
    <property type="molecule type" value="Genomic_DNA"/>
</dbReference>
<dbReference type="OrthoDB" id="9810303at2"/>
<accession>A0A5C6DYU4</accession>
<dbReference type="PANTHER" id="PTHR48090:SF7">
    <property type="entry name" value="RFBJ PROTEIN"/>
    <property type="match status" value="1"/>
</dbReference>
<keyword evidence="2" id="KW-0328">Glycosyltransferase</keyword>
<evidence type="ECO:0000313" key="2">
    <source>
        <dbReference type="EMBL" id="TWU40236.1"/>
    </source>
</evidence>
<proteinExistence type="predicted"/>
<dbReference type="AlphaFoldDB" id="A0A5C6DYU4"/>
<dbReference type="PANTHER" id="PTHR48090">
    <property type="entry name" value="UNDECAPRENYL-PHOSPHATE 4-DEOXY-4-FORMAMIDO-L-ARABINOSE TRANSFERASE-RELATED"/>
    <property type="match status" value="1"/>
</dbReference>
<evidence type="ECO:0000313" key="3">
    <source>
        <dbReference type="Proteomes" id="UP000315471"/>
    </source>
</evidence>
<dbReference type="SUPFAM" id="SSF53448">
    <property type="entry name" value="Nucleotide-diphospho-sugar transferases"/>
    <property type="match status" value="1"/>
</dbReference>
<protein>
    <submittedName>
        <fullName evidence="2">Undecaprenyl-phosphate mannosyltransferase</fullName>
        <ecNumber evidence="2">2.4.1.54</ecNumber>
    </submittedName>
</protein>
<dbReference type="InterPro" id="IPR029044">
    <property type="entry name" value="Nucleotide-diphossugar_trans"/>
</dbReference>
<dbReference type="Gene3D" id="3.90.550.10">
    <property type="entry name" value="Spore Coat Polysaccharide Biosynthesis Protein SpsA, Chain A"/>
    <property type="match status" value="1"/>
</dbReference>